<feature type="compositionally biased region" description="Basic and acidic residues" evidence="2">
    <location>
        <begin position="240"/>
        <end position="278"/>
    </location>
</feature>
<feature type="compositionally biased region" description="Polar residues" evidence="2">
    <location>
        <begin position="82"/>
        <end position="92"/>
    </location>
</feature>
<gene>
    <name evidence="5" type="primary">LOC116300261</name>
</gene>
<dbReference type="RefSeq" id="XP_031564951.1">
    <property type="nucleotide sequence ID" value="XM_031709091.1"/>
</dbReference>
<dbReference type="InterPro" id="IPR000467">
    <property type="entry name" value="G_patch_dom"/>
</dbReference>
<dbReference type="Proteomes" id="UP000515163">
    <property type="component" value="Unplaced"/>
</dbReference>
<feature type="compositionally biased region" description="Basic and acidic residues" evidence="2">
    <location>
        <begin position="215"/>
        <end position="224"/>
    </location>
</feature>
<dbReference type="SMART" id="SM00443">
    <property type="entry name" value="G_patch"/>
    <property type="match status" value="1"/>
</dbReference>
<dbReference type="OrthoDB" id="10019757at2759"/>
<dbReference type="Pfam" id="PF01585">
    <property type="entry name" value="G-patch"/>
    <property type="match status" value="1"/>
</dbReference>
<reference evidence="5" key="1">
    <citation type="submission" date="2025-08" db="UniProtKB">
        <authorList>
            <consortium name="RefSeq"/>
        </authorList>
    </citation>
    <scope>IDENTIFICATION</scope>
    <source>
        <tissue evidence="5">Tentacle</tissue>
    </source>
</reference>
<organism evidence="4 5">
    <name type="scientific">Actinia tenebrosa</name>
    <name type="common">Australian red waratah sea anemone</name>
    <dbReference type="NCBI Taxonomy" id="6105"/>
    <lineage>
        <taxon>Eukaryota</taxon>
        <taxon>Metazoa</taxon>
        <taxon>Cnidaria</taxon>
        <taxon>Anthozoa</taxon>
        <taxon>Hexacorallia</taxon>
        <taxon>Actiniaria</taxon>
        <taxon>Actiniidae</taxon>
        <taxon>Actinia</taxon>
    </lineage>
</organism>
<dbReference type="PANTHER" id="PTHR23149">
    <property type="entry name" value="G PATCH DOMAIN CONTAINING PROTEIN"/>
    <property type="match status" value="1"/>
</dbReference>
<feature type="compositionally biased region" description="Basic residues" evidence="2">
    <location>
        <begin position="286"/>
        <end position="309"/>
    </location>
</feature>
<feature type="region of interest" description="Disordered" evidence="2">
    <location>
        <begin position="112"/>
        <end position="136"/>
    </location>
</feature>
<feature type="domain" description="G-patch" evidence="3">
    <location>
        <begin position="3"/>
        <end position="49"/>
    </location>
</feature>
<evidence type="ECO:0000313" key="5">
    <source>
        <dbReference type="RefSeq" id="XP_031564951.1"/>
    </source>
</evidence>
<dbReference type="InParanoid" id="A0A6P8IC06"/>
<feature type="region of interest" description="Disordered" evidence="2">
    <location>
        <begin position="81"/>
        <end position="100"/>
    </location>
</feature>
<dbReference type="GO" id="GO:0003676">
    <property type="term" value="F:nucleic acid binding"/>
    <property type="evidence" value="ECO:0007669"/>
    <property type="project" value="InterPro"/>
</dbReference>
<proteinExistence type="predicted"/>
<feature type="region of interest" description="Disordered" evidence="2">
    <location>
        <begin position="208"/>
        <end position="349"/>
    </location>
</feature>
<evidence type="ECO:0000256" key="1">
    <source>
        <dbReference type="ARBA" id="ARBA00040365"/>
    </source>
</evidence>
<evidence type="ECO:0000313" key="4">
    <source>
        <dbReference type="Proteomes" id="UP000515163"/>
    </source>
</evidence>
<evidence type="ECO:0000256" key="2">
    <source>
        <dbReference type="SAM" id="MobiDB-lite"/>
    </source>
</evidence>
<name>A0A6P8IC06_ACTTE</name>
<dbReference type="KEGG" id="aten:116300261"/>
<dbReference type="GO" id="GO:0005730">
    <property type="term" value="C:nucleolus"/>
    <property type="evidence" value="ECO:0007669"/>
    <property type="project" value="TreeGrafter"/>
</dbReference>
<keyword evidence="4" id="KW-1185">Reference proteome</keyword>
<accession>A0A6P8IC06</accession>
<dbReference type="InterPro" id="IPR050656">
    <property type="entry name" value="PINX1"/>
</dbReference>
<dbReference type="PANTHER" id="PTHR23149:SF9">
    <property type="entry name" value="G PATCH DOMAIN-CONTAINING PROTEIN 4"/>
    <property type="match status" value="1"/>
</dbReference>
<feature type="region of interest" description="Disordered" evidence="2">
    <location>
        <begin position="176"/>
        <end position="196"/>
    </location>
</feature>
<dbReference type="PROSITE" id="PS50174">
    <property type="entry name" value="G_PATCH"/>
    <property type="match status" value="1"/>
</dbReference>
<evidence type="ECO:0000259" key="3">
    <source>
        <dbReference type="PROSITE" id="PS50174"/>
    </source>
</evidence>
<dbReference type="GeneID" id="116300261"/>
<sequence>MAGLGFARSQLEKQGWAEGKGLGKEEDGIKKAIKVGIKNDTQGVGYKVSNQFTFHWWDHVFNKTAKSIVVKENEDGVLVTKEGTSNQPISSKRPNKHSQKPLLYGRFVKASSATTPGDVESESDNTDEEAEKDFSSKHPEDIVFKACGGRTAHKGARHGLKLNGKLKRIEEQERLALSAPCSRSASPDVTKEHDIEQKTAELLDLLKSKKKKRKSKDDDLKSYSDSEGCVVKKKKKRKRNREEDVNDLEHEARGAEKSKQNEKKRIDKDLIKHNEEPKSCSNRETIKKKKKDKKRKSENKKDKTGKRKKLVDSSDGECSEVSLDELKDEKTQSNYKKDKRRREVLCHRE</sequence>
<dbReference type="AlphaFoldDB" id="A0A6P8IC06"/>
<feature type="compositionally biased region" description="Acidic residues" evidence="2">
    <location>
        <begin position="119"/>
        <end position="131"/>
    </location>
</feature>
<protein>
    <recommendedName>
        <fullName evidence="1">G patch domain-containing protein 4</fullName>
    </recommendedName>
</protein>